<dbReference type="GO" id="GO:0015074">
    <property type="term" value="P:DNA integration"/>
    <property type="evidence" value="ECO:0007669"/>
    <property type="project" value="UniProtKB-KW"/>
</dbReference>
<accession>A0A5C7J3G4</accession>
<dbReference type="InterPro" id="IPR044068">
    <property type="entry name" value="CB"/>
</dbReference>
<evidence type="ECO:0000313" key="10">
    <source>
        <dbReference type="Proteomes" id="UP000321026"/>
    </source>
</evidence>
<feature type="region of interest" description="Disordered" evidence="6">
    <location>
        <begin position="407"/>
        <end position="436"/>
    </location>
</feature>
<evidence type="ECO:0000256" key="5">
    <source>
        <dbReference type="PROSITE-ProRule" id="PRU01248"/>
    </source>
</evidence>
<name>A0A5C7J3G4_9BACT</name>
<dbReference type="Proteomes" id="UP000321026">
    <property type="component" value="Unassembled WGS sequence"/>
</dbReference>
<evidence type="ECO:0000256" key="1">
    <source>
        <dbReference type="ARBA" id="ARBA00008857"/>
    </source>
</evidence>
<dbReference type="Pfam" id="PF00589">
    <property type="entry name" value="Phage_integrase"/>
    <property type="match status" value="1"/>
</dbReference>
<sequence>MSKLNAFKIKSLTKVGMHSDGNGLHLKIQLSKKTNTLNKSWIFRWGAQGKNSMGLGSLTDVSLADARAKTLECKKLVASGLNPRDERDKVKVEQKAMKAHSITFEKAAKEFIKTNRASWKNEKHAQQWENTLDTYAYPTIGKVPCADVTKDQVLLILKPIWTEKHETATRLRGRIEKVLGWAIAKGYRAASNAAAYKDNLQPLLPTINKRKRIEHHAAMPYDDVPKFFTSIKDDPSTSARALVFCILTATRTTETTDAEWKEIDLKKNVWIVPKARMKRGIEHRVPLSSQLSATLSSMDQSVSNYVFYGATRKTKPISNMTMLKYLQRKEGCEKITVHGFRSTFRDWAAEKGNFPREVCEQALAHSLADQTEAAYQRGDYFEKRKELMQAWADYCFGADSTQKATEVAAKPNKTTPTKKAAKVAAKKTTTKKKMSK</sequence>
<dbReference type="PROSITE" id="PS51900">
    <property type="entry name" value="CB"/>
    <property type="match status" value="1"/>
</dbReference>
<dbReference type="InterPro" id="IPR013762">
    <property type="entry name" value="Integrase-like_cat_sf"/>
</dbReference>
<feature type="domain" description="Core-binding (CB)" evidence="8">
    <location>
        <begin position="102"/>
        <end position="183"/>
    </location>
</feature>
<evidence type="ECO:0000256" key="4">
    <source>
        <dbReference type="ARBA" id="ARBA00023172"/>
    </source>
</evidence>
<comment type="similarity">
    <text evidence="1">Belongs to the 'phage' integrase family.</text>
</comment>
<dbReference type="Pfam" id="PF13356">
    <property type="entry name" value="Arm-DNA-bind_3"/>
    <property type="match status" value="1"/>
</dbReference>
<feature type="domain" description="Tyr recombinase" evidence="7">
    <location>
        <begin position="214"/>
        <end position="388"/>
    </location>
</feature>
<dbReference type="Pfam" id="PF22022">
    <property type="entry name" value="Phage_int_M"/>
    <property type="match status" value="1"/>
</dbReference>
<dbReference type="SUPFAM" id="SSF56349">
    <property type="entry name" value="DNA breaking-rejoining enzymes"/>
    <property type="match status" value="1"/>
</dbReference>
<dbReference type="InterPro" id="IPR050808">
    <property type="entry name" value="Phage_Integrase"/>
</dbReference>
<organism evidence="9 10">
    <name type="scientific">Candidatus Dojkabacteria bacterium</name>
    <dbReference type="NCBI Taxonomy" id="2099670"/>
    <lineage>
        <taxon>Bacteria</taxon>
        <taxon>Candidatus Dojkabacteria</taxon>
    </lineage>
</organism>
<evidence type="ECO:0000256" key="6">
    <source>
        <dbReference type="SAM" id="MobiDB-lite"/>
    </source>
</evidence>
<proteinExistence type="inferred from homology"/>
<dbReference type="InterPro" id="IPR053876">
    <property type="entry name" value="Phage_int_M"/>
</dbReference>
<dbReference type="InterPro" id="IPR025166">
    <property type="entry name" value="Integrase_DNA_bind_dom"/>
</dbReference>
<dbReference type="GO" id="GO:0003677">
    <property type="term" value="F:DNA binding"/>
    <property type="evidence" value="ECO:0007669"/>
    <property type="project" value="UniProtKB-UniRule"/>
</dbReference>
<dbReference type="GO" id="GO:0006310">
    <property type="term" value="P:DNA recombination"/>
    <property type="evidence" value="ECO:0007669"/>
    <property type="project" value="UniProtKB-KW"/>
</dbReference>
<evidence type="ECO:0000256" key="3">
    <source>
        <dbReference type="ARBA" id="ARBA00023125"/>
    </source>
</evidence>
<dbReference type="Gene3D" id="3.30.160.390">
    <property type="entry name" value="Integrase, DNA-binding domain"/>
    <property type="match status" value="1"/>
</dbReference>
<dbReference type="CDD" id="cd00801">
    <property type="entry name" value="INT_P4_C"/>
    <property type="match status" value="1"/>
</dbReference>
<keyword evidence="4" id="KW-0233">DNA recombination</keyword>
<dbReference type="PANTHER" id="PTHR30629">
    <property type="entry name" value="PROPHAGE INTEGRASE"/>
    <property type="match status" value="1"/>
</dbReference>
<evidence type="ECO:0000313" key="9">
    <source>
        <dbReference type="EMBL" id="TXG75798.1"/>
    </source>
</evidence>
<dbReference type="InterPro" id="IPR011010">
    <property type="entry name" value="DNA_brk_join_enz"/>
</dbReference>
<dbReference type="AlphaFoldDB" id="A0A5C7J3G4"/>
<feature type="compositionally biased region" description="Basic residues" evidence="6">
    <location>
        <begin position="419"/>
        <end position="436"/>
    </location>
</feature>
<evidence type="ECO:0000256" key="2">
    <source>
        <dbReference type="ARBA" id="ARBA00022908"/>
    </source>
</evidence>
<dbReference type="InterPro" id="IPR010998">
    <property type="entry name" value="Integrase_recombinase_N"/>
</dbReference>
<gene>
    <name evidence="9" type="ORF">E6Q11_06690</name>
</gene>
<reference evidence="9 10" key="1">
    <citation type="submission" date="2018-09" db="EMBL/GenBank/DDBJ databases">
        <title>Metagenome Assembled Genomes from an Advanced Water Purification Facility.</title>
        <authorList>
            <person name="Stamps B.W."/>
            <person name="Spear J.R."/>
        </authorList>
    </citation>
    <scope>NUCLEOTIDE SEQUENCE [LARGE SCALE GENOMIC DNA]</scope>
    <source>
        <strain evidence="9">Bin_63_2</strain>
    </source>
</reference>
<dbReference type="PROSITE" id="PS51898">
    <property type="entry name" value="TYR_RECOMBINASE"/>
    <property type="match status" value="1"/>
</dbReference>
<dbReference type="InterPro" id="IPR038488">
    <property type="entry name" value="Integrase_DNA-bd_sf"/>
</dbReference>
<dbReference type="Gene3D" id="1.10.150.130">
    <property type="match status" value="1"/>
</dbReference>
<dbReference type="InterPro" id="IPR002104">
    <property type="entry name" value="Integrase_catalytic"/>
</dbReference>
<keyword evidence="2" id="KW-0229">DNA integration</keyword>
<protein>
    <submittedName>
        <fullName evidence="9">Site-specific integrase</fullName>
    </submittedName>
</protein>
<feature type="compositionally biased region" description="Low complexity" evidence="6">
    <location>
        <begin position="407"/>
        <end position="418"/>
    </location>
</feature>
<dbReference type="EMBL" id="SSDS01000105">
    <property type="protein sequence ID" value="TXG75798.1"/>
    <property type="molecule type" value="Genomic_DNA"/>
</dbReference>
<keyword evidence="3 5" id="KW-0238">DNA-binding</keyword>
<evidence type="ECO:0000259" key="8">
    <source>
        <dbReference type="PROSITE" id="PS51900"/>
    </source>
</evidence>
<dbReference type="Gene3D" id="1.10.443.10">
    <property type="entry name" value="Intergrase catalytic core"/>
    <property type="match status" value="1"/>
</dbReference>
<evidence type="ECO:0000259" key="7">
    <source>
        <dbReference type="PROSITE" id="PS51898"/>
    </source>
</evidence>
<dbReference type="PANTHER" id="PTHR30629:SF2">
    <property type="entry name" value="PROPHAGE INTEGRASE INTS-RELATED"/>
    <property type="match status" value="1"/>
</dbReference>
<comment type="caution">
    <text evidence="9">The sequence shown here is derived from an EMBL/GenBank/DDBJ whole genome shotgun (WGS) entry which is preliminary data.</text>
</comment>